<keyword evidence="4" id="KW-0808">Transferase</keyword>
<evidence type="ECO:0000313" key="10">
    <source>
        <dbReference type="EMBL" id="CAB4335798.1"/>
    </source>
</evidence>
<evidence type="ECO:0000256" key="6">
    <source>
        <dbReference type="ARBA" id="ARBA00022960"/>
    </source>
</evidence>
<keyword evidence="3" id="KW-0328">Glycosyltransferase</keyword>
<dbReference type="PROSITE" id="PS52029">
    <property type="entry name" value="LD_TPASE"/>
    <property type="match status" value="1"/>
</dbReference>
<evidence type="ECO:0000256" key="8">
    <source>
        <dbReference type="ARBA" id="ARBA00023316"/>
    </source>
</evidence>
<comment type="similarity">
    <text evidence="2">Belongs to the YkuD family.</text>
</comment>
<dbReference type="InterPro" id="IPR050979">
    <property type="entry name" value="LD-transpeptidase"/>
</dbReference>
<dbReference type="GO" id="GO:0071972">
    <property type="term" value="F:peptidoglycan L,D-transpeptidase activity"/>
    <property type="evidence" value="ECO:0007669"/>
    <property type="project" value="TreeGrafter"/>
</dbReference>
<dbReference type="InterPro" id="IPR038063">
    <property type="entry name" value="Transpep_catalytic_dom"/>
</dbReference>
<evidence type="ECO:0000256" key="3">
    <source>
        <dbReference type="ARBA" id="ARBA00022676"/>
    </source>
</evidence>
<evidence type="ECO:0000256" key="7">
    <source>
        <dbReference type="ARBA" id="ARBA00022984"/>
    </source>
</evidence>
<dbReference type="EMBL" id="CAESAO010000008">
    <property type="protein sequence ID" value="CAB4335798.1"/>
    <property type="molecule type" value="Genomic_DNA"/>
</dbReference>
<keyword evidence="8" id="KW-0961">Cell wall biogenesis/degradation</keyword>
<dbReference type="GO" id="GO:0071555">
    <property type="term" value="P:cell wall organization"/>
    <property type="evidence" value="ECO:0007669"/>
    <property type="project" value="UniProtKB-KW"/>
</dbReference>
<evidence type="ECO:0000256" key="4">
    <source>
        <dbReference type="ARBA" id="ARBA00022679"/>
    </source>
</evidence>
<protein>
    <submittedName>
        <fullName evidence="10">Unannotated protein</fullName>
    </submittedName>
</protein>
<dbReference type="GO" id="GO:0016757">
    <property type="term" value="F:glycosyltransferase activity"/>
    <property type="evidence" value="ECO:0007669"/>
    <property type="project" value="UniProtKB-KW"/>
</dbReference>
<dbReference type="PANTHER" id="PTHR30582:SF24">
    <property type="entry name" value="L,D-TRANSPEPTIDASE ERFK_SRFK-RELATED"/>
    <property type="match status" value="1"/>
</dbReference>
<name>A0A6J5Z3A6_9ZZZZ</name>
<dbReference type="PANTHER" id="PTHR30582">
    <property type="entry name" value="L,D-TRANSPEPTIDASE"/>
    <property type="match status" value="1"/>
</dbReference>
<dbReference type="UniPathway" id="UPA00219"/>
<keyword evidence="5" id="KW-0378">Hydrolase</keyword>
<dbReference type="AlphaFoldDB" id="A0A6J5Z3A6"/>
<evidence type="ECO:0000259" key="9">
    <source>
        <dbReference type="PROSITE" id="PS52029"/>
    </source>
</evidence>
<keyword evidence="6" id="KW-0133">Cell shape</keyword>
<reference evidence="10" key="1">
    <citation type="submission" date="2020-05" db="EMBL/GenBank/DDBJ databases">
        <authorList>
            <person name="Chiriac C."/>
            <person name="Salcher M."/>
            <person name="Ghai R."/>
            <person name="Kavagutti S V."/>
        </authorList>
    </citation>
    <scope>NUCLEOTIDE SEQUENCE</scope>
</reference>
<dbReference type="SUPFAM" id="SSF141523">
    <property type="entry name" value="L,D-transpeptidase catalytic domain-like"/>
    <property type="match status" value="1"/>
</dbReference>
<dbReference type="InterPro" id="IPR005490">
    <property type="entry name" value="LD_TPept_cat_dom"/>
</dbReference>
<accession>A0A6J5Z3A6</accession>
<sequence length="251" mass="27748">MVRTSSSGFLRAILVAACSALALGGAADRALAANEYSTKIGTEVRLSDERTMTRWATPLKTARVYVTASAQARTIAKLRLLTEDRMPEVYVALSLATNTEGDWLRVRIPGRPNGRSGWVRRAAFGDLVRNEYRLEINRRSFHIRLFRAGRQIFRARVGVGTAQTPTPAGQFWIREKLRFRSNPSYGNYAFGTSAYAPTLSEWPGGGVVGIHGTEFPSLIPGRPSHGCIRMRNASVAKLWQMTPLGTPVQIR</sequence>
<dbReference type="Pfam" id="PF03734">
    <property type="entry name" value="YkuD"/>
    <property type="match status" value="1"/>
</dbReference>
<dbReference type="GO" id="GO:0008360">
    <property type="term" value="P:regulation of cell shape"/>
    <property type="evidence" value="ECO:0007669"/>
    <property type="project" value="UniProtKB-KW"/>
</dbReference>
<comment type="pathway">
    <text evidence="1">Cell wall biogenesis; peptidoglycan biosynthesis.</text>
</comment>
<feature type="domain" description="L,D-TPase catalytic" evidence="9">
    <location>
        <begin position="132"/>
        <end position="251"/>
    </location>
</feature>
<dbReference type="CDD" id="cd16913">
    <property type="entry name" value="YkuD_like"/>
    <property type="match status" value="1"/>
</dbReference>
<organism evidence="10">
    <name type="scientific">freshwater metagenome</name>
    <dbReference type="NCBI Taxonomy" id="449393"/>
    <lineage>
        <taxon>unclassified sequences</taxon>
        <taxon>metagenomes</taxon>
        <taxon>ecological metagenomes</taxon>
    </lineage>
</organism>
<proteinExistence type="inferred from homology"/>
<dbReference type="GO" id="GO:0005576">
    <property type="term" value="C:extracellular region"/>
    <property type="evidence" value="ECO:0007669"/>
    <property type="project" value="TreeGrafter"/>
</dbReference>
<keyword evidence="7" id="KW-0573">Peptidoglycan synthesis</keyword>
<dbReference type="GO" id="GO:0018104">
    <property type="term" value="P:peptidoglycan-protein cross-linking"/>
    <property type="evidence" value="ECO:0007669"/>
    <property type="project" value="TreeGrafter"/>
</dbReference>
<evidence type="ECO:0000256" key="1">
    <source>
        <dbReference type="ARBA" id="ARBA00004752"/>
    </source>
</evidence>
<gene>
    <name evidence="10" type="ORF">UFOPK3522_00176</name>
</gene>
<evidence type="ECO:0000256" key="2">
    <source>
        <dbReference type="ARBA" id="ARBA00005992"/>
    </source>
</evidence>
<dbReference type="Gene3D" id="2.40.440.10">
    <property type="entry name" value="L,D-transpeptidase catalytic domain-like"/>
    <property type="match status" value="1"/>
</dbReference>
<evidence type="ECO:0000256" key="5">
    <source>
        <dbReference type="ARBA" id="ARBA00022801"/>
    </source>
</evidence>